<dbReference type="InterPro" id="IPR007822">
    <property type="entry name" value="LANC-like"/>
</dbReference>
<dbReference type="Proteomes" id="UP001597097">
    <property type="component" value="Unassembled WGS sequence"/>
</dbReference>
<name>A0ABW4GSK7_9ACTN</name>
<proteinExistence type="predicted"/>
<dbReference type="Pfam" id="PF05147">
    <property type="entry name" value="LANC_like"/>
    <property type="match status" value="1"/>
</dbReference>
<accession>A0ABW4GSK7</accession>
<keyword evidence="2" id="KW-1185">Reference proteome</keyword>
<evidence type="ECO:0000313" key="1">
    <source>
        <dbReference type="EMBL" id="MFD1545825.1"/>
    </source>
</evidence>
<dbReference type="RefSeq" id="WP_219539813.1">
    <property type="nucleotide sequence ID" value="NZ_JAHKRM010000078.1"/>
</dbReference>
<dbReference type="EMBL" id="JBHUCM010000051">
    <property type="protein sequence ID" value="MFD1545825.1"/>
    <property type="molecule type" value="Genomic_DNA"/>
</dbReference>
<organism evidence="1 2">
    <name type="scientific">Nonomuraea guangzhouensis</name>
    <dbReference type="NCBI Taxonomy" id="1291555"/>
    <lineage>
        <taxon>Bacteria</taxon>
        <taxon>Bacillati</taxon>
        <taxon>Actinomycetota</taxon>
        <taxon>Actinomycetes</taxon>
        <taxon>Streptosporangiales</taxon>
        <taxon>Streptosporangiaceae</taxon>
        <taxon>Nonomuraea</taxon>
    </lineage>
</organism>
<evidence type="ECO:0000313" key="2">
    <source>
        <dbReference type="Proteomes" id="UP001597097"/>
    </source>
</evidence>
<protein>
    <submittedName>
        <fullName evidence="1">Lanthionine synthetase C family protein</fullName>
    </submittedName>
</protein>
<comment type="caution">
    <text evidence="1">The sequence shown here is derived from an EMBL/GenBank/DDBJ whole genome shotgun (WGS) entry which is preliminary data.</text>
</comment>
<sequence length="447" mass="47290">MSATTKSAWAAVLPSAMGARALSVAQEVAGRMRDPRQVRVHAENASRQSDFAAYRRWRPSDVAQGDAGLALLFGYLDACLPGDGWDVCAHEYLSLAAHDAQDLTHVRPSLFGGIAGVAFAAHSLSRDGSRYRRLLGELDRWLAPQAAQQARGLEQAGAGVPVGAFDVIAGLAGTGAYLLCRRHEAGAARALEAVLAGLVALCGDRDGLPNWHTPIGAMGADEPMARQFPHGNLNCGLAHGIPGPLALMSLATRAGITVPGQREAVHRVADWLVEHRADDEWGANWPSAFALPCPDSPPEQPRPGRSAWCYGSPGVARALWLAGSALDAPQLCALAVEAMAATYRRPRGRRFIDSPTFCHGVAGLLQITTRFAHDTGDPMFGQAAADLTEQILRLYQPDLPLGFSDLEPGGNRVDQPGLLDGAPGVALALLAAATDVPPAWDRLFLLS</sequence>
<dbReference type="InterPro" id="IPR033889">
    <property type="entry name" value="LanC"/>
</dbReference>
<dbReference type="CDD" id="cd04793">
    <property type="entry name" value="LanC"/>
    <property type="match status" value="1"/>
</dbReference>
<dbReference type="SMART" id="SM01260">
    <property type="entry name" value="LANC_like"/>
    <property type="match status" value="1"/>
</dbReference>
<reference evidence="2" key="1">
    <citation type="journal article" date="2019" name="Int. J. Syst. Evol. Microbiol.">
        <title>The Global Catalogue of Microorganisms (GCM) 10K type strain sequencing project: providing services to taxonomists for standard genome sequencing and annotation.</title>
        <authorList>
            <consortium name="The Broad Institute Genomics Platform"/>
            <consortium name="The Broad Institute Genome Sequencing Center for Infectious Disease"/>
            <person name="Wu L."/>
            <person name="Ma J."/>
        </authorList>
    </citation>
    <scope>NUCLEOTIDE SEQUENCE [LARGE SCALE GENOMIC DNA]</scope>
    <source>
        <strain evidence="2">CGMCC 1.15399</strain>
    </source>
</reference>
<gene>
    <name evidence="1" type="ORF">ACFSJ0_52910</name>
</gene>